<gene>
    <name evidence="10" type="ORF">GCM10017576_19480</name>
</gene>
<evidence type="ECO:0000256" key="2">
    <source>
        <dbReference type="ARBA" id="ARBA00004829"/>
    </source>
</evidence>
<evidence type="ECO:0000256" key="5">
    <source>
        <dbReference type="ARBA" id="ARBA00022989"/>
    </source>
</evidence>
<keyword evidence="6 8" id="KW-0472">Membrane</keyword>
<dbReference type="InterPro" id="IPR017825">
    <property type="entry name" value="Lycopene_cyclase_dom"/>
</dbReference>
<dbReference type="GO" id="GO:0016020">
    <property type="term" value="C:membrane"/>
    <property type="evidence" value="ECO:0007669"/>
    <property type="project" value="UniProtKB-SubCell"/>
</dbReference>
<keyword evidence="3 8" id="KW-0812">Transmembrane</keyword>
<reference evidence="10" key="1">
    <citation type="journal article" date="2014" name="Int. J. Syst. Evol. Microbiol.">
        <title>Complete genome sequence of Corynebacterium casei LMG S-19264T (=DSM 44701T), isolated from a smear-ripened cheese.</title>
        <authorList>
            <consortium name="US DOE Joint Genome Institute (JGI-PGF)"/>
            <person name="Walter F."/>
            <person name="Albersmeier A."/>
            <person name="Kalinowski J."/>
            <person name="Ruckert C."/>
        </authorList>
    </citation>
    <scope>NUCLEOTIDE SEQUENCE</scope>
    <source>
        <strain evidence="10">VKM Ac-1020</strain>
    </source>
</reference>
<organism evidence="10 11">
    <name type="scientific">Microbacterium barkeri</name>
    <dbReference type="NCBI Taxonomy" id="33917"/>
    <lineage>
        <taxon>Bacteria</taxon>
        <taxon>Bacillati</taxon>
        <taxon>Actinomycetota</taxon>
        <taxon>Actinomycetes</taxon>
        <taxon>Micrococcales</taxon>
        <taxon>Microbacteriaceae</taxon>
        <taxon>Microbacterium</taxon>
    </lineage>
</organism>
<dbReference type="GO" id="GO:0045436">
    <property type="term" value="F:lycopene beta cyclase activity"/>
    <property type="evidence" value="ECO:0007669"/>
    <property type="project" value="UniProtKB-ARBA"/>
</dbReference>
<keyword evidence="4" id="KW-0125">Carotenoid biosynthesis</keyword>
<keyword evidence="11" id="KW-1185">Reference proteome</keyword>
<evidence type="ECO:0000259" key="9">
    <source>
        <dbReference type="Pfam" id="PF18916"/>
    </source>
</evidence>
<dbReference type="GO" id="GO:0016117">
    <property type="term" value="P:carotenoid biosynthetic process"/>
    <property type="evidence" value="ECO:0007669"/>
    <property type="project" value="UniProtKB-KW"/>
</dbReference>
<proteinExistence type="predicted"/>
<name>A0A9W6H3X5_9MICO</name>
<dbReference type="EMBL" id="BSEJ01000008">
    <property type="protein sequence ID" value="GLJ61818.1"/>
    <property type="molecule type" value="Genomic_DNA"/>
</dbReference>
<evidence type="ECO:0000313" key="11">
    <source>
        <dbReference type="Proteomes" id="UP001142462"/>
    </source>
</evidence>
<evidence type="ECO:0000256" key="7">
    <source>
        <dbReference type="ARBA" id="ARBA00023235"/>
    </source>
</evidence>
<feature type="transmembrane region" description="Helical" evidence="8">
    <location>
        <begin position="17"/>
        <end position="42"/>
    </location>
</feature>
<comment type="subcellular location">
    <subcellularLocation>
        <location evidence="1">Membrane</location>
        <topology evidence="1">Multi-pass membrane protein</topology>
    </subcellularLocation>
</comment>
<accession>A0A9W6H3X5</accession>
<reference evidence="10" key="2">
    <citation type="submission" date="2023-01" db="EMBL/GenBank/DDBJ databases">
        <authorList>
            <person name="Sun Q."/>
            <person name="Evtushenko L."/>
        </authorList>
    </citation>
    <scope>NUCLEOTIDE SEQUENCE</scope>
    <source>
        <strain evidence="10">VKM Ac-1020</strain>
    </source>
</reference>
<feature type="domain" description="Lycopene cyclase" evidence="9">
    <location>
        <begin position="15"/>
        <end position="71"/>
    </location>
</feature>
<evidence type="ECO:0000313" key="10">
    <source>
        <dbReference type="EMBL" id="GLJ61818.1"/>
    </source>
</evidence>
<evidence type="ECO:0000256" key="4">
    <source>
        <dbReference type="ARBA" id="ARBA00022746"/>
    </source>
</evidence>
<sequence length="86" mass="9190">MASALALSARRRPRLSAVALAAAALVVLTAVFDSVMIAVGLFAYDDERISGVRIGLAPLEDFAYPLAAAILLPALWVALRRRRDDP</sequence>
<keyword evidence="7" id="KW-0413">Isomerase</keyword>
<evidence type="ECO:0000256" key="8">
    <source>
        <dbReference type="SAM" id="Phobius"/>
    </source>
</evidence>
<evidence type="ECO:0000256" key="1">
    <source>
        <dbReference type="ARBA" id="ARBA00004141"/>
    </source>
</evidence>
<dbReference type="GO" id="GO:0016872">
    <property type="term" value="F:intramolecular lyase activity"/>
    <property type="evidence" value="ECO:0007669"/>
    <property type="project" value="InterPro"/>
</dbReference>
<feature type="transmembrane region" description="Helical" evidence="8">
    <location>
        <begin position="62"/>
        <end position="79"/>
    </location>
</feature>
<evidence type="ECO:0000256" key="3">
    <source>
        <dbReference type="ARBA" id="ARBA00022692"/>
    </source>
</evidence>
<comment type="caution">
    <text evidence="10">The sequence shown here is derived from an EMBL/GenBank/DDBJ whole genome shotgun (WGS) entry which is preliminary data.</text>
</comment>
<dbReference type="Pfam" id="PF18916">
    <property type="entry name" value="Lycopene_cyc"/>
    <property type="match status" value="1"/>
</dbReference>
<dbReference type="Proteomes" id="UP001142462">
    <property type="component" value="Unassembled WGS sequence"/>
</dbReference>
<dbReference type="NCBIfam" id="TIGR03462">
    <property type="entry name" value="CarR_dom_SF"/>
    <property type="match status" value="1"/>
</dbReference>
<comment type="pathway">
    <text evidence="2">Carotenoid biosynthesis.</text>
</comment>
<evidence type="ECO:0000256" key="6">
    <source>
        <dbReference type="ARBA" id="ARBA00023136"/>
    </source>
</evidence>
<dbReference type="AlphaFoldDB" id="A0A9W6H3X5"/>
<protein>
    <recommendedName>
        <fullName evidence="9">Lycopene cyclase domain-containing protein</fullName>
    </recommendedName>
</protein>
<keyword evidence="5 8" id="KW-1133">Transmembrane helix</keyword>